<dbReference type="AlphaFoldDB" id="A0A4D6QG40"/>
<dbReference type="PANTHER" id="PTHR33077">
    <property type="entry name" value="PROTEIN TIFY 4A-RELATED-RELATED"/>
    <property type="match status" value="1"/>
</dbReference>
<dbReference type="SMART" id="SM00979">
    <property type="entry name" value="TIFY"/>
    <property type="match status" value="1"/>
</dbReference>
<feature type="region of interest" description="Disordered" evidence="2">
    <location>
        <begin position="1"/>
        <end position="22"/>
    </location>
</feature>
<gene>
    <name evidence="4" type="primary">JAZ</name>
</gene>
<dbReference type="GO" id="GO:0009611">
    <property type="term" value="P:response to wounding"/>
    <property type="evidence" value="ECO:0007669"/>
    <property type="project" value="TreeGrafter"/>
</dbReference>
<feature type="region of interest" description="Disordered" evidence="2">
    <location>
        <begin position="346"/>
        <end position="465"/>
    </location>
</feature>
<feature type="compositionally biased region" description="Low complexity" evidence="2">
    <location>
        <begin position="1"/>
        <end position="13"/>
    </location>
</feature>
<comment type="similarity">
    <text evidence="1">Belongs to the TIFY/JAZ family.</text>
</comment>
<dbReference type="InterPro" id="IPR040390">
    <property type="entry name" value="TIFY/JAZ"/>
</dbReference>
<dbReference type="EMBL" id="MH925248">
    <property type="protein sequence ID" value="QCF46598.1"/>
    <property type="molecule type" value="mRNA"/>
</dbReference>
<evidence type="ECO:0000256" key="1">
    <source>
        <dbReference type="ARBA" id="ARBA00008614"/>
    </source>
</evidence>
<dbReference type="PANTHER" id="PTHR33077:SF60">
    <property type="entry name" value="TIFY DOMAIN-CONTAINING PROTEIN"/>
    <property type="match status" value="1"/>
</dbReference>
<evidence type="ECO:0000313" key="4">
    <source>
        <dbReference type="EMBL" id="QCF46598.1"/>
    </source>
</evidence>
<evidence type="ECO:0000259" key="3">
    <source>
        <dbReference type="PROSITE" id="PS51320"/>
    </source>
</evidence>
<feature type="compositionally biased region" description="Polar residues" evidence="2">
    <location>
        <begin position="346"/>
        <end position="356"/>
    </location>
</feature>
<name>A0A4D6QG40_9BRYO</name>
<dbReference type="GO" id="GO:0005634">
    <property type="term" value="C:nucleus"/>
    <property type="evidence" value="ECO:0007669"/>
    <property type="project" value="TreeGrafter"/>
</dbReference>
<reference evidence="4" key="1">
    <citation type="submission" date="2018-09" db="EMBL/GenBank/DDBJ databases">
        <title>Transcriptome sequencing and physiological analysis of Pohlia nutans under salt stress reveal the important roles of ROS-scavenging system.</title>
        <authorList>
            <person name="Zhang W."/>
            <person name="Liu S."/>
            <person name="Li C."/>
            <person name="Zhang P."/>
            <person name="Zhang P."/>
        </authorList>
    </citation>
    <scope>NUCLEOTIDE SEQUENCE</scope>
    <source>
        <strain evidence="4">Antarctic Moss No.L</strain>
    </source>
</reference>
<proteinExistence type="evidence at transcript level"/>
<accession>A0A4D6QG40</accession>
<dbReference type="InterPro" id="IPR010399">
    <property type="entry name" value="Tify_dom"/>
</dbReference>
<dbReference type="PROSITE" id="PS51320">
    <property type="entry name" value="TIFY"/>
    <property type="match status" value="1"/>
</dbReference>
<protein>
    <submittedName>
        <fullName evidence="4">TIFY motif family protein</fullName>
    </submittedName>
</protein>
<dbReference type="Pfam" id="PF06200">
    <property type="entry name" value="tify"/>
    <property type="match status" value="1"/>
</dbReference>
<feature type="compositionally biased region" description="Polar residues" evidence="2">
    <location>
        <begin position="411"/>
        <end position="424"/>
    </location>
</feature>
<organism evidence="4">
    <name type="scientific">Pohlia nutans</name>
    <dbReference type="NCBI Taxonomy" id="140635"/>
    <lineage>
        <taxon>Eukaryota</taxon>
        <taxon>Viridiplantae</taxon>
        <taxon>Streptophyta</taxon>
        <taxon>Embryophyta</taxon>
        <taxon>Bryophyta</taxon>
        <taxon>Bryophytina</taxon>
        <taxon>Bryopsida</taxon>
        <taxon>Bryidae</taxon>
        <taxon>Bryanae</taxon>
        <taxon>Bryales</taxon>
        <taxon>Mniaceae</taxon>
        <taxon>Pohlia</taxon>
    </lineage>
</organism>
<feature type="region of interest" description="Disordered" evidence="2">
    <location>
        <begin position="309"/>
        <end position="331"/>
    </location>
</feature>
<sequence length="465" mass="49281">MKGDGDFLSLGSHGSSGGSEGCDDSVLRNMLSSLSRNGLSMLAGGSNSAFSLKAPPMGNLASLRNLAMGGGGSSKVTGGGFTGFYRASANKMSARPSLLKMRLENEENASCSRSAGNNIKDPLKTDVENLTPDECWRLILKLGSRWPAWNGTTTASPTPPAPQGVTKDRCSTKDERVQGLQLGQDSFRLLATWALEALAQTPGRPAAGGMLAPKEIAKTKAAAPILKQNQQQQQQQQQPTLATVVQQPSLLAEVPVCSSREMAAPKAVTSESRTAPLTIFYAGTVNVCDNVPEDKARLIMLFAEKAGISPAPDASPETLARPQEEEELPLCSKPCSSSEVVLVSAQQAEVSSSDQKPAQEIAEQPSPVPLKITISEGKSRQQRQQGTAKPLPNARKNSLARFLDSRKRNRSTAPCSEGQPTKRSNLGCESDAEDVKGTGKSPMQLCSQSSIDSKEGDELTAEMLI</sequence>
<evidence type="ECO:0000256" key="2">
    <source>
        <dbReference type="SAM" id="MobiDB-lite"/>
    </source>
</evidence>
<dbReference type="GO" id="GO:0031347">
    <property type="term" value="P:regulation of defense response"/>
    <property type="evidence" value="ECO:0007669"/>
    <property type="project" value="TreeGrafter"/>
</dbReference>
<dbReference type="GO" id="GO:2000022">
    <property type="term" value="P:regulation of jasmonic acid mediated signaling pathway"/>
    <property type="evidence" value="ECO:0007669"/>
    <property type="project" value="TreeGrafter"/>
</dbReference>
<feature type="domain" description="Tify" evidence="3">
    <location>
        <begin position="270"/>
        <end position="305"/>
    </location>
</feature>